<dbReference type="Pfam" id="PF09424">
    <property type="entry name" value="YqeY"/>
    <property type="match status" value="1"/>
</dbReference>
<proteinExistence type="predicted"/>
<evidence type="ECO:0000313" key="2">
    <source>
        <dbReference type="Proteomes" id="UP000179283"/>
    </source>
</evidence>
<dbReference type="GO" id="GO:0016884">
    <property type="term" value="F:carbon-nitrogen ligase activity, with glutamine as amido-N-donor"/>
    <property type="evidence" value="ECO:0007669"/>
    <property type="project" value="InterPro"/>
</dbReference>
<name>A0A1G2U0B8_9BACT</name>
<accession>A0A1G2U0B8</accession>
<dbReference type="Gene3D" id="1.10.1510.10">
    <property type="entry name" value="Uncharacterised protein YqeY/AIM41 PF09424, N-terminal domain"/>
    <property type="match status" value="1"/>
</dbReference>
<gene>
    <name evidence="1" type="ORF">A2920_02840</name>
</gene>
<organism evidence="1 2">
    <name type="scientific">Candidatus Zambryskibacteria bacterium RIFCSPLOWO2_01_FULL_43_17</name>
    <dbReference type="NCBI Taxonomy" id="1802760"/>
    <lineage>
        <taxon>Bacteria</taxon>
        <taxon>Candidatus Zambryskiibacteriota</taxon>
    </lineage>
</organism>
<dbReference type="SUPFAM" id="SSF89095">
    <property type="entry name" value="GatB/YqeY motif"/>
    <property type="match status" value="1"/>
</dbReference>
<dbReference type="InterPro" id="IPR023168">
    <property type="entry name" value="GatB_Yqey_C_2"/>
</dbReference>
<dbReference type="InterPro" id="IPR003789">
    <property type="entry name" value="Asn/Gln_tRNA_amidoTrase-B-like"/>
</dbReference>
<dbReference type="Gene3D" id="1.10.10.410">
    <property type="match status" value="1"/>
</dbReference>
<reference evidence="1 2" key="1">
    <citation type="journal article" date="2016" name="Nat. Commun.">
        <title>Thousands of microbial genomes shed light on interconnected biogeochemical processes in an aquifer system.</title>
        <authorList>
            <person name="Anantharaman K."/>
            <person name="Brown C.T."/>
            <person name="Hug L.A."/>
            <person name="Sharon I."/>
            <person name="Castelle C.J."/>
            <person name="Probst A.J."/>
            <person name="Thomas B.C."/>
            <person name="Singh A."/>
            <person name="Wilkins M.J."/>
            <person name="Karaoz U."/>
            <person name="Brodie E.L."/>
            <person name="Williams K.H."/>
            <person name="Hubbard S.S."/>
            <person name="Banfield J.F."/>
        </authorList>
    </citation>
    <scope>NUCLEOTIDE SEQUENCE [LARGE SCALE GENOMIC DNA]</scope>
</reference>
<evidence type="ECO:0000313" key="1">
    <source>
        <dbReference type="EMBL" id="OHB02985.1"/>
    </source>
</evidence>
<dbReference type="PANTHER" id="PTHR28055">
    <property type="entry name" value="ALTERED INHERITANCE OF MITOCHONDRIA PROTEIN 41, MITOCHONDRIAL"/>
    <property type="match status" value="1"/>
</dbReference>
<dbReference type="Proteomes" id="UP000179283">
    <property type="component" value="Unassembled WGS sequence"/>
</dbReference>
<dbReference type="EMBL" id="MHWD01000027">
    <property type="protein sequence ID" value="OHB02985.1"/>
    <property type="molecule type" value="Genomic_DNA"/>
</dbReference>
<dbReference type="AlphaFoldDB" id="A0A1G2U0B8"/>
<dbReference type="InterPro" id="IPR019004">
    <property type="entry name" value="YqeY/Aim41"/>
</dbReference>
<evidence type="ECO:0008006" key="3">
    <source>
        <dbReference type="Google" id="ProtNLM"/>
    </source>
</evidence>
<protein>
    <recommendedName>
        <fullName evidence="3">Glutamyl-tRNA amidotransferase</fullName>
    </recommendedName>
</protein>
<dbReference type="PANTHER" id="PTHR28055:SF1">
    <property type="entry name" value="ALTERED INHERITANCE OF MITOCHONDRIA PROTEIN 41, MITOCHONDRIAL"/>
    <property type="match status" value="1"/>
</dbReference>
<comment type="caution">
    <text evidence="1">The sequence shown here is derived from an EMBL/GenBank/DDBJ whole genome shotgun (WGS) entry which is preliminary data.</text>
</comment>
<sequence length="150" mass="16567">MLTQKIRDDMKQAMLAKDAIKLNSLRGLLAAFTNELVAKKRKPTEELSDDEALAVIARAVKQRKDSIEQFKKGNREDLVANEEAELAVISVYMPAQMSKEEIEVVVKNKASELGVTDKTGANKLMGIVMKELKGQADGNEVKTVIDAMFS</sequence>
<dbReference type="InterPro" id="IPR042184">
    <property type="entry name" value="YqeY/Aim41_N"/>
</dbReference>